<dbReference type="GO" id="GO:0004852">
    <property type="term" value="F:uroporphyrinogen-III synthase activity"/>
    <property type="evidence" value="ECO:0007669"/>
    <property type="project" value="UniProtKB-UniRule"/>
</dbReference>
<dbReference type="Gene3D" id="3.40.50.10090">
    <property type="match status" value="2"/>
</dbReference>
<dbReference type="InterPro" id="IPR003754">
    <property type="entry name" value="4pyrrol_synth_uPrphyn_synth"/>
</dbReference>
<evidence type="ECO:0000256" key="7">
    <source>
        <dbReference type="RuleBase" id="RU366031"/>
    </source>
</evidence>
<dbReference type="GO" id="GO:0006782">
    <property type="term" value="P:protoporphyrinogen IX biosynthetic process"/>
    <property type="evidence" value="ECO:0007669"/>
    <property type="project" value="UniProtKB-UniRule"/>
</dbReference>
<evidence type="ECO:0000256" key="6">
    <source>
        <dbReference type="ARBA" id="ARBA00048617"/>
    </source>
</evidence>
<dbReference type="Proteomes" id="UP000836841">
    <property type="component" value="Chromosome 4"/>
</dbReference>
<comment type="catalytic activity">
    <reaction evidence="6 7">
        <text>hydroxymethylbilane = uroporphyrinogen III + H2O</text>
        <dbReference type="Rhea" id="RHEA:18965"/>
        <dbReference type="ChEBI" id="CHEBI:15377"/>
        <dbReference type="ChEBI" id="CHEBI:57308"/>
        <dbReference type="ChEBI" id="CHEBI:57845"/>
        <dbReference type="EC" id="4.2.1.75"/>
    </reaction>
</comment>
<dbReference type="PANTHER" id="PTHR38042">
    <property type="entry name" value="UROPORPHYRINOGEN-III SYNTHASE, CHLOROPLASTIC"/>
    <property type="match status" value="1"/>
</dbReference>
<comment type="pathway">
    <text evidence="1 7">Porphyrin-containing compound metabolism; protoporphyrin-IX biosynthesis; coproporphyrinogen-III from 5-aminolevulinate: step 3/4.</text>
</comment>
<organism evidence="9 10">
    <name type="scientific">Thlaspi arvense</name>
    <name type="common">Field penny-cress</name>
    <dbReference type="NCBI Taxonomy" id="13288"/>
    <lineage>
        <taxon>Eukaryota</taxon>
        <taxon>Viridiplantae</taxon>
        <taxon>Streptophyta</taxon>
        <taxon>Embryophyta</taxon>
        <taxon>Tracheophyta</taxon>
        <taxon>Spermatophyta</taxon>
        <taxon>Magnoliopsida</taxon>
        <taxon>eudicotyledons</taxon>
        <taxon>Gunneridae</taxon>
        <taxon>Pentapetalae</taxon>
        <taxon>rosids</taxon>
        <taxon>malvids</taxon>
        <taxon>Brassicales</taxon>
        <taxon>Brassicaceae</taxon>
        <taxon>Thlaspideae</taxon>
        <taxon>Thlaspi</taxon>
    </lineage>
</organism>
<dbReference type="EMBL" id="OU466860">
    <property type="protein sequence ID" value="CAH2060795.1"/>
    <property type="molecule type" value="Genomic_DNA"/>
</dbReference>
<dbReference type="InterPro" id="IPR036108">
    <property type="entry name" value="4pyrrol_syn_uPrphyn_synt_sf"/>
</dbReference>
<protein>
    <recommendedName>
        <fullName evidence="3 7">Uroporphyrinogen-III synthase</fullName>
        <ecNumber evidence="3 7">4.2.1.75</ecNumber>
    </recommendedName>
</protein>
<dbReference type="AlphaFoldDB" id="A0AAU9S9D8"/>
<comment type="function">
    <text evidence="7">Catalyzes cyclization of the linear tetrapyrrole, hydroxymethylbilane, to the macrocyclic uroporphyrinogen III.</text>
</comment>
<evidence type="ECO:0000256" key="5">
    <source>
        <dbReference type="ARBA" id="ARBA00023244"/>
    </source>
</evidence>
<keyword evidence="5 7" id="KW-0627">Porphyrin biosynthesis</keyword>
<reference evidence="9 10" key="1">
    <citation type="submission" date="2022-03" db="EMBL/GenBank/DDBJ databases">
        <authorList>
            <person name="Nunn A."/>
            <person name="Chopra R."/>
            <person name="Nunn A."/>
            <person name="Contreras Garrido A."/>
        </authorList>
    </citation>
    <scope>NUCLEOTIDE SEQUENCE [LARGE SCALE GENOMIC DNA]</scope>
</reference>
<dbReference type="FunFam" id="3.40.50.10090:FF:000009">
    <property type="entry name" value="Uroporphyrinogen-III synthase, chloroplastic"/>
    <property type="match status" value="1"/>
</dbReference>
<evidence type="ECO:0000313" key="9">
    <source>
        <dbReference type="EMBL" id="CAH2060795.1"/>
    </source>
</evidence>
<dbReference type="Pfam" id="PF02602">
    <property type="entry name" value="HEM4"/>
    <property type="match status" value="2"/>
</dbReference>
<comment type="similarity">
    <text evidence="2 7">Belongs to the uroporphyrinogen-III synthase family.</text>
</comment>
<keyword evidence="4 7" id="KW-0456">Lyase</keyword>
<evidence type="ECO:0000256" key="4">
    <source>
        <dbReference type="ARBA" id="ARBA00023239"/>
    </source>
</evidence>
<dbReference type="SUPFAM" id="SSF69618">
    <property type="entry name" value="HemD-like"/>
    <property type="match status" value="1"/>
</dbReference>
<proteinExistence type="inferred from homology"/>
<evidence type="ECO:0000259" key="8">
    <source>
        <dbReference type="Pfam" id="PF02602"/>
    </source>
</evidence>
<gene>
    <name evidence="9" type="ORF">TAV2_LOCUS13649</name>
</gene>
<evidence type="ECO:0000256" key="2">
    <source>
        <dbReference type="ARBA" id="ARBA00008133"/>
    </source>
</evidence>
<keyword evidence="10" id="KW-1185">Reference proteome</keyword>
<name>A0AAU9S9D8_THLAR</name>
<dbReference type="GO" id="GO:0009507">
    <property type="term" value="C:chloroplast"/>
    <property type="evidence" value="ECO:0007669"/>
    <property type="project" value="TreeGrafter"/>
</dbReference>
<evidence type="ECO:0000313" key="10">
    <source>
        <dbReference type="Proteomes" id="UP000836841"/>
    </source>
</evidence>
<dbReference type="PANTHER" id="PTHR38042:SF1">
    <property type="entry name" value="UROPORPHYRINOGEN-III SYNTHASE, CHLOROPLASTIC"/>
    <property type="match status" value="1"/>
</dbReference>
<feature type="domain" description="Tetrapyrrole biosynthesis uroporphyrinogen III synthase" evidence="8">
    <location>
        <begin position="223"/>
        <end position="320"/>
    </location>
</feature>
<dbReference type="CDD" id="cd06578">
    <property type="entry name" value="HemD"/>
    <property type="match status" value="1"/>
</dbReference>
<feature type="domain" description="Tetrapyrrole biosynthesis uroporphyrinogen III synthase" evidence="8">
    <location>
        <begin position="74"/>
        <end position="201"/>
    </location>
</feature>
<dbReference type="GO" id="GO:0006780">
    <property type="term" value="P:uroporphyrinogen III biosynthetic process"/>
    <property type="evidence" value="ECO:0007669"/>
    <property type="project" value="UniProtKB-UniRule"/>
</dbReference>
<sequence length="339" mass="36303">MASLLSPSLSLQPPFSSSPQVQCLKKGAFSSASLVRDSSSTPYVSSPSSSVTSSSTSNLIPQVVVTRERGKNKQIIKALEKHGISSLELPLIQHARGPDFDRLASVLNTSFDWIIITSPEAGSVFLEAWKAASSPKVKVGVVGAGTARIFEEAMQSAQGSLHVAFTPSKATGKVLASELPENVGKRSSVLYPASLKASSDIGVYWLVHDLTTLLCFLLSMICILEEGLSRRGFEVLRLNTYTTVPVQSVDAMLLQQALSAPVLAVASPSAVRAWMNLIQNAEQWGNYVACIGETTASAARRLGLKHVYHPEQPGLEGWVESIMEALGAHVDSIISSRRN</sequence>
<evidence type="ECO:0000256" key="3">
    <source>
        <dbReference type="ARBA" id="ARBA00013109"/>
    </source>
</evidence>
<dbReference type="InterPro" id="IPR039793">
    <property type="entry name" value="UROS/Hem4"/>
</dbReference>
<dbReference type="EC" id="4.2.1.75" evidence="3 7"/>
<evidence type="ECO:0000256" key="1">
    <source>
        <dbReference type="ARBA" id="ARBA00004772"/>
    </source>
</evidence>
<accession>A0AAU9S9D8</accession>